<dbReference type="Pfam" id="PF26343">
    <property type="entry name" value="VapC50_C"/>
    <property type="match status" value="1"/>
</dbReference>
<proteinExistence type="predicted"/>
<dbReference type="Pfam" id="PF13470">
    <property type="entry name" value="PIN_3"/>
    <property type="match status" value="1"/>
</dbReference>
<feature type="domain" description="VapC50 C-terminal" evidence="2">
    <location>
        <begin position="129"/>
        <end position="181"/>
    </location>
</feature>
<dbReference type="Proteomes" id="UP001150830">
    <property type="component" value="Unassembled WGS sequence"/>
</dbReference>
<sequence>MSQYRVVLDACVLYPQGLRDLLMSLAAERVFKAHWTNDIHDEWIRNLHANSGFALEKLQQIRQMMDRHTDDALVSGYEPLIAGLNLPDPDDRHVLAAAIKCGANAIVTLNLKDFPEEYLATFGIEVLHPDDFVAYQIDMAPAASCSAIKKMRQRWKNPTYSAAEYLAAIKPRLPTTAALLAEYESLI</sequence>
<keyword evidence="4" id="KW-1185">Reference proteome</keyword>
<dbReference type="AlphaFoldDB" id="A0A9X3IRC7"/>
<evidence type="ECO:0000313" key="3">
    <source>
        <dbReference type="EMBL" id="MCY0964731.1"/>
    </source>
</evidence>
<gene>
    <name evidence="3" type="ORF">OUO13_06000</name>
</gene>
<dbReference type="InterPro" id="IPR058652">
    <property type="entry name" value="VapC50_C"/>
</dbReference>
<dbReference type="RefSeq" id="WP_283172949.1">
    <property type="nucleotide sequence ID" value="NZ_JAPNOA010000019.1"/>
</dbReference>
<organism evidence="3 4">
    <name type="scientific">Parathalassolituus penaei</name>
    <dbReference type="NCBI Taxonomy" id="2997323"/>
    <lineage>
        <taxon>Bacteria</taxon>
        <taxon>Pseudomonadati</taxon>
        <taxon>Pseudomonadota</taxon>
        <taxon>Gammaproteobacteria</taxon>
        <taxon>Oceanospirillales</taxon>
        <taxon>Oceanospirillaceae</taxon>
        <taxon>Parathalassolituus</taxon>
    </lineage>
</organism>
<reference evidence="3" key="1">
    <citation type="submission" date="2022-11" db="EMBL/GenBank/DDBJ databases">
        <title>Parathalassolutuus dongxingensis gen. nov., sp. nov., a novel member of family Oceanospirillaceae isolated from a coastal shrimp pond in Guangxi, China.</title>
        <authorList>
            <person name="Chen H."/>
        </authorList>
    </citation>
    <scope>NUCLEOTIDE SEQUENCE</scope>
    <source>
        <strain evidence="3">G-43</strain>
    </source>
</reference>
<evidence type="ECO:0000259" key="1">
    <source>
        <dbReference type="Pfam" id="PF13470"/>
    </source>
</evidence>
<dbReference type="EMBL" id="JAPNOA010000019">
    <property type="protein sequence ID" value="MCY0964731.1"/>
    <property type="molecule type" value="Genomic_DNA"/>
</dbReference>
<accession>A0A9X3IRC7</accession>
<dbReference type="InterPro" id="IPR029060">
    <property type="entry name" value="PIN-like_dom_sf"/>
</dbReference>
<dbReference type="SUPFAM" id="SSF88723">
    <property type="entry name" value="PIN domain-like"/>
    <property type="match status" value="1"/>
</dbReference>
<name>A0A9X3IRC7_9GAMM</name>
<feature type="domain" description="PIN" evidence="1">
    <location>
        <begin position="5"/>
        <end position="111"/>
    </location>
</feature>
<comment type="caution">
    <text evidence="3">The sequence shown here is derived from an EMBL/GenBank/DDBJ whole genome shotgun (WGS) entry which is preliminary data.</text>
</comment>
<evidence type="ECO:0000259" key="2">
    <source>
        <dbReference type="Pfam" id="PF26343"/>
    </source>
</evidence>
<protein>
    <submittedName>
        <fullName evidence="3">PIN domain-containing protein</fullName>
    </submittedName>
</protein>
<dbReference type="InterPro" id="IPR002716">
    <property type="entry name" value="PIN_dom"/>
</dbReference>
<evidence type="ECO:0000313" key="4">
    <source>
        <dbReference type="Proteomes" id="UP001150830"/>
    </source>
</evidence>